<evidence type="ECO:0000313" key="6">
    <source>
        <dbReference type="Proteomes" id="UP000221961"/>
    </source>
</evidence>
<dbReference type="GO" id="GO:0042597">
    <property type="term" value="C:periplasmic space"/>
    <property type="evidence" value="ECO:0007669"/>
    <property type="project" value="UniProtKB-SubCell"/>
</dbReference>
<dbReference type="SUPFAM" id="SSF53850">
    <property type="entry name" value="Periplasmic binding protein-like II"/>
    <property type="match status" value="1"/>
</dbReference>
<feature type="domain" description="SsuA/THI5-like" evidence="4">
    <location>
        <begin position="55"/>
        <end position="207"/>
    </location>
</feature>
<dbReference type="InterPro" id="IPR015168">
    <property type="entry name" value="SsuA/THI5"/>
</dbReference>
<accession>A0A291RMI4</accession>
<comment type="similarity">
    <text evidence="2">Belongs to the bacterial solute-binding protein SsuA/TauA family.</text>
</comment>
<name>A0A291RMI4_9NOCA</name>
<organism evidence="5 6">
    <name type="scientific">Nocardia terpenica</name>
    <dbReference type="NCBI Taxonomy" id="455432"/>
    <lineage>
        <taxon>Bacteria</taxon>
        <taxon>Bacillati</taxon>
        <taxon>Actinomycetota</taxon>
        <taxon>Actinomycetes</taxon>
        <taxon>Mycobacteriales</taxon>
        <taxon>Nocardiaceae</taxon>
        <taxon>Nocardia</taxon>
    </lineage>
</organism>
<evidence type="ECO:0000313" key="5">
    <source>
        <dbReference type="EMBL" id="ATL68796.1"/>
    </source>
</evidence>
<dbReference type="PROSITE" id="PS51257">
    <property type="entry name" value="PROKAR_LIPOPROTEIN"/>
    <property type="match status" value="1"/>
</dbReference>
<dbReference type="AlphaFoldDB" id="A0A291RMI4"/>
<reference evidence="5 6" key="1">
    <citation type="submission" date="2017-10" db="EMBL/GenBank/DDBJ databases">
        <title>Comparative genomics between pathogenic Norcardia.</title>
        <authorList>
            <person name="Zeng L."/>
        </authorList>
    </citation>
    <scope>NUCLEOTIDE SEQUENCE [LARGE SCALE GENOMIC DNA]</scope>
    <source>
        <strain evidence="5 6">NC_YFY_NT001</strain>
    </source>
</reference>
<dbReference type="PANTHER" id="PTHR30024:SF47">
    <property type="entry name" value="TAURINE-BINDING PERIPLASMIC PROTEIN"/>
    <property type="match status" value="1"/>
</dbReference>
<keyword evidence="3" id="KW-0732">Signal</keyword>
<proteinExistence type="inferred from homology"/>
<evidence type="ECO:0000259" key="4">
    <source>
        <dbReference type="Pfam" id="PF09084"/>
    </source>
</evidence>
<comment type="subcellular location">
    <subcellularLocation>
        <location evidence="1">Periplasm</location>
    </subcellularLocation>
</comment>
<protein>
    <submittedName>
        <fullName evidence="5">Nitrate ABC transporter substrate-binding protein</fullName>
    </submittedName>
</protein>
<dbReference type="GO" id="GO:0042918">
    <property type="term" value="P:alkanesulfonate transmembrane transport"/>
    <property type="evidence" value="ECO:0007669"/>
    <property type="project" value="TreeGrafter"/>
</dbReference>
<dbReference type="EMBL" id="CP023778">
    <property type="protein sequence ID" value="ATL68796.1"/>
    <property type="molecule type" value="Genomic_DNA"/>
</dbReference>
<dbReference type="Proteomes" id="UP000221961">
    <property type="component" value="Chromosome"/>
</dbReference>
<dbReference type="Pfam" id="PF09084">
    <property type="entry name" value="NMT1"/>
    <property type="match status" value="1"/>
</dbReference>
<dbReference type="KEGG" id="ntp:CRH09_23990"/>
<evidence type="ECO:0000256" key="2">
    <source>
        <dbReference type="ARBA" id="ARBA00010742"/>
    </source>
</evidence>
<dbReference type="PANTHER" id="PTHR30024">
    <property type="entry name" value="ALIPHATIC SULFONATES-BINDING PROTEIN-RELATED"/>
    <property type="match status" value="1"/>
</dbReference>
<gene>
    <name evidence="5" type="ORF">CRH09_23990</name>
</gene>
<sequence length="341" mass="34586">MRAENITVRTHSRRRAFGIAAVSVVGAALALTGCGGRGATAENGTVTVAHVPSTLFAPLYVARAKGYFDAEGITVDLQKVKSGQDAVGPAAHGKLDVVVAGFSAGMFSAVASGLDLKVVGSMGIAPGDPHASPSALEVSAGSVGTLADLRGKKVAVAGGPGSAGGFQLATVLQPAGLSLGDVQVVNLGIPDMQPALVNGSVDAALVAAPFTTKMEKAGVARPLAVPPKGASATGVIYGGSFARGATAQRFFDALVRASRDLQGEGAKSEEVLKILADATGQDIDVLREVPSYTWLPDLAPLPDQLDKQQRVYRDAGLMTDAAPLKTESFVDTAFARKAAGK</sequence>
<dbReference type="Gene3D" id="3.40.190.10">
    <property type="entry name" value="Periplasmic binding protein-like II"/>
    <property type="match status" value="2"/>
</dbReference>
<evidence type="ECO:0000256" key="1">
    <source>
        <dbReference type="ARBA" id="ARBA00004418"/>
    </source>
</evidence>
<evidence type="ECO:0000256" key="3">
    <source>
        <dbReference type="ARBA" id="ARBA00022729"/>
    </source>
</evidence>